<organism evidence="2 3">
    <name type="scientific">Prorocentrum cordatum</name>
    <dbReference type="NCBI Taxonomy" id="2364126"/>
    <lineage>
        <taxon>Eukaryota</taxon>
        <taxon>Sar</taxon>
        <taxon>Alveolata</taxon>
        <taxon>Dinophyceae</taxon>
        <taxon>Prorocentrales</taxon>
        <taxon>Prorocentraceae</taxon>
        <taxon>Prorocentrum</taxon>
    </lineage>
</organism>
<proteinExistence type="predicted"/>
<feature type="region of interest" description="Disordered" evidence="1">
    <location>
        <begin position="82"/>
        <end position="195"/>
    </location>
</feature>
<feature type="non-terminal residue" evidence="2">
    <location>
        <position position="383"/>
    </location>
</feature>
<sequence length="383" mass="38781">AFPSPLMYTLDGVASGRAGCHPGALAGGPLGKALDAAPARGPSVRQGPHRALTAPGDWQTGRVAEMGTSHRMAKVDDWARWPDGRGGRTAEAGATAPGVWKTGRAAEAGGAPGVWAAGPAAEAHPRRQGRPVGSAAPRAGPGRAGRQAFRAPPGLSRPAAPCGPPAPTLAEAAASEGAGGAAGAERSAGARVQRGPATRPAEIIWCAESTGEWASELRKHAAGIGLQGELMARGGLSSSILSVPKFTRWMFNQMRGPEVVPWVTLVVGWREAKPCVDAVEAAATGRDSRLRQDSSRMLRAATGDTAGAARVQVAVSTVIIAAHDARQKARADRLVAARSGAGAAPKSDPKILVALGADELRALLAAAVRPAAGDGPAEASLAR</sequence>
<feature type="compositionally biased region" description="Low complexity" evidence="1">
    <location>
        <begin position="130"/>
        <end position="154"/>
    </location>
</feature>
<protein>
    <submittedName>
        <fullName evidence="2">Uncharacterized protein</fullName>
    </submittedName>
</protein>
<dbReference type="EMBL" id="CAUYUJ010019458">
    <property type="protein sequence ID" value="CAK0891314.1"/>
    <property type="molecule type" value="Genomic_DNA"/>
</dbReference>
<gene>
    <name evidence="2" type="ORF">PCOR1329_LOCUS71293</name>
</gene>
<name>A0ABN9X0T1_9DINO</name>
<comment type="caution">
    <text evidence="2">The sequence shown here is derived from an EMBL/GenBank/DDBJ whole genome shotgun (WGS) entry which is preliminary data.</text>
</comment>
<reference evidence="2" key="1">
    <citation type="submission" date="2023-10" db="EMBL/GenBank/DDBJ databases">
        <authorList>
            <person name="Chen Y."/>
            <person name="Shah S."/>
            <person name="Dougan E. K."/>
            <person name="Thang M."/>
            <person name="Chan C."/>
        </authorList>
    </citation>
    <scope>NUCLEOTIDE SEQUENCE [LARGE SCALE GENOMIC DNA]</scope>
</reference>
<feature type="compositionally biased region" description="Low complexity" evidence="1">
    <location>
        <begin position="105"/>
        <end position="122"/>
    </location>
</feature>
<evidence type="ECO:0000256" key="1">
    <source>
        <dbReference type="SAM" id="MobiDB-lite"/>
    </source>
</evidence>
<feature type="non-terminal residue" evidence="2">
    <location>
        <position position="1"/>
    </location>
</feature>
<dbReference type="Proteomes" id="UP001189429">
    <property type="component" value="Unassembled WGS sequence"/>
</dbReference>
<evidence type="ECO:0000313" key="2">
    <source>
        <dbReference type="EMBL" id="CAK0891314.1"/>
    </source>
</evidence>
<keyword evidence="3" id="KW-1185">Reference proteome</keyword>
<evidence type="ECO:0000313" key="3">
    <source>
        <dbReference type="Proteomes" id="UP001189429"/>
    </source>
</evidence>
<accession>A0ABN9X0T1</accession>